<gene>
    <name evidence="1" type="ORF">HPB47_028317</name>
</gene>
<proteinExistence type="predicted"/>
<comment type="caution">
    <text evidence="1">The sequence shown here is derived from an EMBL/GenBank/DDBJ whole genome shotgun (WGS) entry which is preliminary data.</text>
</comment>
<sequence length="351" mass="38235">MSDISDVQQLGDLLKQDGADHSLLDTSSRVAQFTLAVMVKLVKERPWQVAEQLLDLLRQEGRALMQVDPTETAVGNVVRRVLKLVRDDYASMCCGRQVEGDNSESLQKLVSAKGDSVDDYSRPQPELRERLLESLDELERELALSRDNIAAQALEHIHSGQVIMTTGRSRTVEAFLRRAAAQRTFQVMVAESAPSFSGLELARVLSRAGIRVTVVPDSAVLAIMPRVSKVIIGTHSVMADGGLKAPCGAHALALAARQCAVPLIVVAPAFKLTPQYLCSEDQEAFQRFGSPERVAPFETASSAVQLVAPAFDYVPPDLVPLLVLNSGGNAPSYVYRLLSEMYHPDDFKLGA</sequence>
<dbReference type="Proteomes" id="UP000805193">
    <property type="component" value="Unassembled WGS sequence"/>
</dbReference>
<organism evidence="1 2">
    <name type="scientific">Ixodes persulcatus</name>
    <name type="common">Taiga tick</name>
    <dbReference type="NCBI Taxonomy" id="34615"/>
    <lineage>
        <taxon>Eukaryota</taxon>
        <taxon>Metazoa</taxon>
        <taxon>Ecdysozoa</taxon>
        <taxon>Arthropoda</taxon>
        <taxon>Chelicerata</taxon>
        <taxon>Arachnida</taxon>
        <taxon>Acari</taxon>
        <taxon>Parasitiformes</taxon>
        <taxon>Ixodida</taxon>
        <taxon>Ixodoidea</taxon>
        <taxon>Ixodidae</taxon>
        <taxon>Ixodinae</taxon>
        <taxon>Ixodes</taxon>
    </lineage>
</organism>
<evidence type="ECO:0000313" key="2">
    <source>
        <dbReference type="Proteomes" id="UP000805193"/>
    </source>
</evidence>
<reference evidence="1 2" key="1">
    <citation type="journal article" date="2020" name="Cell">
        <title>Large-Scale Comparative Analyses of Tick Genomes Elucidate Their Genetic Diversity and Vector Capacities.</title>
        <authorList>
            <consortium name="Tick Genome and Microbiome Consortium (TIGMIC)"/>
            <person name="Jia N."/>
            <person name="Wang J."/>
            <person name="Shi W."/>
            <person name="Du L."/>
            <person name="Sun Y."/>
            <person name="Zhan W."/>
            <person name="Jiang J.F."/>
            <person name="Wang Q."/>
            <person name="Zhang B."/>
            <person name="Ji P."/>
            <person name="Bell-Sakyi L."/>
            <person name="Cui X.M."/>
            <person name="Yuan T.T."/>
            <person name="Jiang B.G."/>
            <person name="Yang W.F."/>
            <person name="Lam T.T."/>
            <person name="Chang Q.C."/>
            <person name="Ding S.J."/>
            <person name="Wang X.J."/>
            <person name="Zhu J.G."/>
            <person name="Ruan X.D."/>
            <person name="Zhao L."/>
            <person name="Wei J.T."/>
            <person name="Ye R.Z."/>
            <person name="Que T.C."/>
            <person name="Du C.H."/>
            <person name="Zhou Y.H."/>
            <person name="Cheng J.X."/>
            <person name="Dai P.F."/>
            <person name="Guo W.B."/>
            <person name="Han X.H."/>
            <person name="Huang E.J."/>
            <person name="Li L.F."/>
            <person name="Wei W."/>
            <person name="Gao Y.C."/>
            <person name="Liu J.Z."/>
            <person name="Shao H.Z."/>
            <person name="Wang X."/>
            <person name="Wang C.C."/>
            <person name="Yang T.C."/>
            <person name="Huo Q.B."/>
            <person name="Li W."/>
            <person name="Chen H.Y."/>
            <person name="Chen S.E."/>
            <person name="Zhou L.G."/>
            <person name="Ni X.B."/>
            <person name="Tian J.H."/>
            <person name="Sheng Y."/>
            <person name="Liu T."/>
            <person name="Pan Y.S."/>
            <person name="Xia L.Y."/>
            <person name="Li J."/>
            <person name="Zhao F."/>
            <person name="Cao W.C."/>
        </authorList>
    </citation>
    <scope>NUCLEOTIDE SEQUENCE [LARGE SCALE GENOMIC DNA]</scope>
    <source>
        <strain evidence="1">Iper-2018</strain>
    </source>
</reference>
<protein>
    <submittedName>
        <fullName evidence="1">Uncharacterized protein</fullName>
    </submittedName>
</protein>
<evidence type="ECO:0000313" key="1">
    <source>
        <dbReference type="EMBL" id="KAG0424477.1"/>
    </source>
</evidence>
<accession>A0AC60PTY9</accession>
<keyword evidence="2" id="KW-1185">Reference proteome</keyword>
<name>A0AC60PTY9_IXOPE</name>
<dbReference type="EMBL" id="JABSTQ010009971">
    <property type="protein sequence ID" value="KAG0424477.1"/>
    <property type="molecule type" value="Genomic_DNA"/>
</dbReference>